<evidence type="ECO:0000313" key="1">
    <source>
        <dbReference type="EMBL" id="HEN27596.1"/>
    </source>
</evidence>
<accession>A0A7C2P308</accession>
<comment type="caution">
    <text evidence="1">The sequence shown here is derived from an EMBL/GenBank/DDBJ whole genome shotgun (WGS) entry which is preliminary data.</text>
</comment>
<gene>
    <name evidence="1" type="ORF">ENQ77_02830</name>
</gene>
<proteinExistence type="predicted"/>
<organism evidence="1">
    <name type="scientific">candidate division WOR-3 bacterium</name>
    <dbReference type="NCBI Taxonomy" id="2052148"/>
    <lineage>
        <taxon>Bacteria</taxon>
        <taxon>Bacteria division WOR-3</taxon>
    </lineage>
</organism>
<name>A0A7C2P308_UNCW3</name>
<dbReference type="EMBL" id="DSOL01000080">
    <property type="protein sequence ID" value="HEN27596.1"/>
    <property type="molecule type" value="Genomic_DNA"/>
</dbReference>
<reference evidence="1" key="1">
    <citation type="journal article" date="2020" name="mSystems">
        <title>Genome- and Community-Level Interaction Insights into Carbon Utilization and Element Cycling Functions of Hydrothermarchaeota in Hydrothermal Sediment.</title>
        <authorList>
            <person name="Zhou Z."/>
            <person name="Liu Y."/>
            <person name="Xu W."/>
            <person name="Pan J."/>
            <person name="Luo Z.H."/>
            <person name="Li M."/>
        </authorList>
    </citation>
    <scope>NUCLEOTIDE SEQUENCE [LARGE SCALE GENOMIC DNA]</scope>
    <source>
        <strain evidence="1">SpSt-34</strain>
    </source>
</reference>
<protein>
    <submittedName>
        <fullName evidence="1">Uncharacterized protein</fullName>
    </submittedName>
</protein>
<dbReference type="AlphaFoldDB" id="A0A7C2P308"/>
<sequence length="322" mass="36637">MGGKYRNFIKPLNFKKSLEKLVPENVPFCKLESEELEGYPGCFCVGYFSKEILFHPTNGELLVVHPYDELLIFAGSNPQDILDLGAKIIVFLGEEREKYVFSESSVVIIPKGMPHGPIKIESLKRPIIHFSIICDVRIQYDFFSARKTSEKSGQYKKFVKRLTTSKSAYEGYISLSTGKVKIDERGVMDLSETGPGEAYQIIQMHPEDLEGVDTSFSWEFCRTPGVWMSTRYAHVHPEPELLVALSLDVNDLNNLGASLEFWFGTEREVYVIDKPSLITIPRPWIPHTPLITQRVERPFGFILTCPGVYTRAAYVETGYDVF</sequence>